<reference evidence="1" key="2">
    <citation type="submission" date="2020-01" db="EMBL/GenBank/DDBJ databases">
        <authorList>
            <person name="Campanaro S."/>
        </authorList>
    </citation>
    <scope>NUCLEOTIDE SEQUENCE</scope>
    <source>
        <strain evidence="1">AS06rmzACSIP_7</strain>
    </source>
</reference>
<dbReference type="Gene3D" id="3.10.129.10">
    <property type="entry name" value="Hotdog Thioesterase"/>
    <property type="match status" value="1"/>
</dbReference>
<accession>A0A971M3B7</accession>
<protein>
    <submittedName>
        <fullName evidence="1">Thioesterase</fullName>
    </submittedName>
</protein>
<dbReference type="Proteomes" id="UP000777265">
    <property type="component" value="Unassembled WGS sequence"/>
</dbReference>
<reference evidence="1" key="1">
    <citation type="journal article" date="2020" name="Biotechnol. Biofuels">
        <title>New insights from the biogas microbiome by comprehensive genome-resolved metagenomics of nearly 1600 species originating from multiple anaerobic digesters.</title>
        <authorList>
            <person name="Campanaro S."/>
            <person name="Treu L."/>
            <person name="Rodriguez-R L.M."/>
            <person name="Kovalovszki A."/>
            <person name="Ziels R.M."/>
            <person name="Maus I."/>
            <person name="Zhu X."/>
            <person name="Kougias P.G."/>
            <person name="Basile A."/>
            <person name="Luo G."/>
            <person name="Schluter A."/>
            <person name="Konstantinidis K.T."/>
            <person name="Angelidaki I."/>
        </authorList>
    </citation>
    <scope>NUCLEOTIDE SEQUENCE</scope>
    <source>
        <strain evidence="1">AS06rmzACSIP_7</strain>
    </source>
</reference>
<evidence type="ECO:0000313" key="2">
    <source>
        <dbReference type="Proteomes" id="UP000777265"/>
    </source>
</evidence>
<dbReference type="CDD" id="cd00586">
    <property type="entry name" value="4HBT"/>
    <property type="match status" value="1"/>
</dbReference>
<comment type="caution">
    <text evidence="1">The sequence shown here is derived from an EMBL/GenBank/DDBJ whole genome shotgun (WGS) entry which is preliminary data.</text>
</comment>
<name>A0A971M3B7_9BACT</name>
<dbReference type="InterPro" id="IPR029069">
    <property type="entry name" value="HotDog_dom_sf"/>
</dbReference>
<proteinExistence type="predicted"/>
<dbReference type="SUPFAM" id="SSF54637">
    <property type="entry name" value="Thioesterase/thiol ester dehydrase-isomerase"/>
    <property type="match status" value="1"/>
</dbReference>
<organism evidence="1 2">
    <name type="scientific">Syntrophorhabdus aromaticivorans</name>
    <dbReference type="NCBI Taxonomy" id="328301"/>
    <lineage>
        <taxon>Bacteria</taxon>
        <taxon>Pseudomonadati</taxon>
        <taxon>Thermodesulfobacteriota</taxon>
        <taxon>Syntrophorhabdia</taxon>
        <taxon>Syntrophorhabdales</taxon>
        <taxon>Syntrophorhabdaceae</taxon>
        <taxon>Syntrophorhabdus</taxon>
    </lineage>
</organism>
<evidence type="ECO:0000313" key="1">
    <source>
        <dbReference type="EMBL" id="NLW34934.1"/>
    </source>
</evidence>
<dbReference type="EMBL" id="JAAYEE010000095">
    <property type="protein sequence ID" value="NLW34934.1"/>
    <property type="molecule type" value="Genomic_DNA"/>
</dbReference>
<dbReference type="AlphaFoldDB" id="A0A971M3B7"/>
<gene>
    <name evidence="1" type="ORF">GXY80_05545</name>
</gene>
<dbReference type="Pfam" id="PF13279">
    <property type="entry name" value="4HBT_2"/>
    <property type="match status" value="1"/>
</dbReference>
<sequence length="148" mass="16291">MSRIRLSEQSQYEFHYTITLQPRDINYGGHLGNDALVSLLGAARANTLRSMDLSEADLGDGRTGIIMSDLAVNFRAEGFMFDELLIDTHIGEFSRTGFRIFHRATKGETLVALAETGITAFDYVSRRIAPVPGTFLRILAESTSSGSD</sequence>